<evidence type="ECO:0000256" key="1">
    <source>
        <dbReference type="ARBA" id="ARBA00022676"/>
    </source>
</evidence>
<gene>
    <name evidence="5" type="ORF">ACFQGD_06705</name>
</gene>
<accession>A0ABW2BY91</accession>
<dbReference type="InterPro" id="IPR001296">
    <property type="entry name" value="Glyco_trans_1"/>
</dbReference>
<protein>
    <submittedName>
        <fullName evidence="5">Glycosyltransferase family 4 protein</fullName>
        <ecNumber evidence="5">2.4.-.-</ecNumber>
    </submittedName>
</protein>
<dbReference type="EMBL" id="JBHSXX010000001">
    <property type="protein sequence ID" value="MFC6866834.1"/>
    <property type="molecule type" value="Genomic_DNA"/>
</dbReference>
<reference evidence="6" key="1">
    <citation type="journal article" date="2019" name="Int. J. Syst. Evol. Microbiol.">
        <title>The Global Catalogue of Microorganisms (GCM) 10K type strain sequencing project: providing services to taxonomists for standard genome sequencing and annotation.</title>
        <authorList>
            <consortium name="The Broad Institute Genomics Platform"/>
            <consortium name="The Broad Institute Genome Sequencing Center for Infectious Disease"/>
            <person name="Wu L."/>
            <person name="Ma J."/>
        </authorList>
    </citation>
    <scope>NUCLEOTIDE SEQUENCE [LARGE SCALE GENOMIC DNA]</scope>
    <source>
        <strain evidence="6">KCTC 32255</strain>
    </source>
</reference>
<dbReference type="RefSeq" id="WP_345405912.1">
    <property type="nucleotide sequence ID" value="NZ_BAABLA010000121.1"/>
</dbReference>
<dbReference type="Pfam" id="PF00534">
    <property type="entry name" value="Glycos_transf_1"/>
    <property type="match status" value="1"/>
</dbReference>
<dbReference type="PANTHER" id="PTHR12526">
    <property type="entry name" value="GLYCOSYLTRANSFERASE"/>
    <property type="match status" value="1"/>
</dbReference>
<dbReference type="GO" id="GO:0016757">
    <property type="term" value="F:glycosyltransferase activity"/>
    <property type="evidence" value="ECO:0007669"/>
    <property type="project" value="UniProtKB-KW"/>
</dbReference>
<dbReference type="Pfam" id="PF13439">
    <property type="entry name" value="Glyco_transf_4"/>
    <property type="match status" value="1"/>
</dbReference>
<evidence type="ECO:0000313" key="6">
    <source>
        <dbReference type="Proteomes" id="UP001596337"/>
    </source>
</evidence>
<keyword evidence="1 5" id="KW-0328">Glycosyltransferase</keyword>
<dbReference type="EC" id="2.4.-.-" evidence="5"/>
<comment type="caution">
    <text evidence="5">The sequence shown here is derived from an EMBL/GenBank/DDBJ whole genome shotgun (WGS) entry which is preliminary data.</text>
</comment>
<dbReference type="CDD" id="cd03801">
    <property type="entry name" value="GT4_PimA-like"/>
    <property type="match status" value="1"/>
</dbReference>
<feature type="domain" description="Glycosyltransferase subfamily 4-like N-terminal" evidence="4">
    <location>
        <begin position="109"/>
        <end position="159"/>
    </location>
</feature>
<sequence>MTTTFALVVPSGIDEVPTGGNVYDRRMRDGLTAAGLDVREISVPGAWPRPVPADRAALARSLDALPDGTPVLLDGLVACGVPEVVVPRASRLRLAILVHMPLADDVGLPRTVATELARRERETLAAVTMVVATSEATARRLREEYGPRAVDVVPPGVDSAPRTTGSDTGARLLCVASVAPVKGQDVLVAALARLAGLTWHCRCAGAVRDPGFADRVRDEIERRGLGNRMELMGARGPEEMAQLYGAADLLVLPSRAESYGMVVAEALARGIPVAASAVGGVREALGDTDLGRPGLLVTPDDAVALADALRMWLTDTALRQRLRAAALRRGETLEPWSVAAGRLAAVLRRLVAAEVTR</sequence>
<evidence type="ECO:0000259" key="3">
    <source>
        <dbReference type="Pfam" id="PF00534"/>
    </source>
</evidence>
<dbReference type="SUPFAM" id="SSF53756">
    <property type="entry name" value="UDP-Glycosyltransferase/glycogen phosphorylase"/>
    <property type="match status" value="1"/>
</dbReference>
<evidence type="ECO:0000259" key="4">
    <source>
        <dbReference type="Pfam" id="PF13439"/>
    </source>
</evidence>
<evidence type="ECO:0000313" key="5">
    <source>
        <dbReference type="EMBL" id="MFC6866834.1"/>
    </source>
</evidence>
<evidence type="ECO:0000256" key="2">
    <source>
        <dbReference type="ARBA" id="ARBA00022679"/>
    </source>
</evidence>
<keyword evidence="6" id="KW-1185">Reference proteome</keyword>
<organism evidence="5 6">
    <name type="scientific">Haloechinothrix salitolerans</name>
    <dbReference type="NCBI Taxonomy" id="926830"/>
    <lineage>
        <taxon>Bacteria</taxon>
        <taxon>Bacillati</taxon>
        <taxon>Actinomycetota</taxon>
        <taxon>Actinomycetes</taxon>
        <taxon>Pseudonocardiales</taxon>
        <taxon>Pseudonocardiaceae</taxon>
        <taxon>Haloechinothrix</taxon>
    </lineage>
</organism>
<name>A0ABW2BY91_9PSEU</name>
<dbReference type="Gene3D" id="3.40.50.2000">
    <property type="entry name" value="Glycogen Phosphorylase B"/>
    <property type="match status" value="2"/>
</dbReference>
<dbReference type="PANTHER" id="PTHR12526:SF510">
    <property type="entry name" value="D-INOSITOL 3-PHOSPHATE GLYCOSYLTRANSFERASE"/>
    <property type="match status" value="1"/>
</dbReference>
<proteinExistence type="predicted"/>
<keyword evidence="2 5" id="KW-0808">Transferase</keyword>
<dbReference type="InterPro" id="IPR028098">
    <property type="entry name" value="Glyco_trans_4-like_N"/>
</dbReference>
<feature type="domain" description="Glycosyl transferase family 1" evidence="3">
    <location>
        <begin position="168"/>
        <end position="326"/>
    </location>
</feature>
<dbReference type="Proteomes" id="UP001596337">
    <property type="component" value="Unassembled WGS sequence"/>
</dbReference>